<organism evidence="2 3">
    <name type="scientific">Armillaria ostoyae</name>
    <name type="common">Armillaria root rot fungus</name>
    <dbReference type="NCBI Taxonomy" id="47428"/>
    <lineage>
        <taxon>Eukaryota</taxon>
        <taxon>Fungi</taxon>
        <taxon>Dikarya</taxon>
        <taxon>Basidiomycota</taxon>
        <taxon>Agaricomycotina</taxon>
        <taxon>Agaricomycetes</taxon>
        <taxon>Agaricomycetidae</taxon>
        <taxon>Agaricales</taxon>
        <taxon>Marasmiineae</taxon>
        <taxon>Physalacriaceae</taxon>
        <taxon>Armillaria</taxon>
    </lineage>
</organism>
<name>A0A284RYQ0_ARMOS</name>
<keyword evidence="1" id="KW-0812">Transmembrane</keyword>
<proteinExistence type="predicted"/>
<sequence>MDVVSWAQTAAIIFGIYYIVVYLERALRRRLLLKYTCVLDMDTLGRRLPSQKIKGTAVICGGSIAGLVAARVCHDHFEDVVIIEPEMWLSSQDAKRTDAWNQENKRTRIMQYGSFHSFLAIGYMSLARLFLNLAEECKLSSIRIGPNDQHLHMWGSEVISPYKQYCGSLPKTLYLSRTGLETLLRRLVLGGDYKSIRQVIGTVVGISRDVSDPLSIDRVTVRTPEGVMADISAALVVDCTGSAAAGLKWLRREGYGIGDTYAKNELPLDKLKISYDQKLHYSTLQFHVPSGLGRKLPGLPVPYDECGMIYVFIPDINKEKRCIYSQRIEGDFIQLCFSVTGSESAVELPKTLEEAKAWARSLTTEAPIPEGWYAMLDMLKEVQDTMKCSQVRFAPSTWIRYERGVNLPSNWIAAGDSVMRVNPIFGHGCSKAIFGAVCLNKLLQTVPVSIPKDFSKKYFRMHADKIEPIWSTTKVIDYAFATTVPVPGEILSEGAWLRWYIKKLTDLSFTDAQAASALWHLRVLLAPPTDLLQLALVLKVVRNLIRRPCT</sequence>
<dbReference type="OrthoDB" id="10051892at2759"/>
<reference evidence="3" key="1">
    <citation type="journal article" date="2017" name="Nat. Ecol. Evol.">
        <title>Genome expansion and lineage-specific genetic innovations in the forest pathogenic fungi Armillaria.</title>
        <authorList>
            <person name="Sipos G."/>
            <person name="Prasanna A.N."/>
            <person name="Walter M.C."/>
            <person name="O'Connor E."/>
            <person name="Balint B."/>
            <person name="Krizsan K."/>
            <person name="Kiss B."/>
            <person name="Hess J."/>
            <person name="Varga T."/>
            <person name="Slot J."/>
            <person name="Riley R."/>
            <person name="Boka B."/>
            <person name="Rigling D."/>
            <person name="Barry K."/>
            <person name="Lee J."/>
            <person name="Mihaltcheva S."/>
            <person name="LaButti K."/>
            <person name="Lipzen A."/>
            <person name="Waldron R."/>
            <person name="Moloney N.M."/>
            <person name="Sperisen C."/>
            <person name="Kredics L."/>
            <person name="Vagvoelgyi C."/>
            <person name="Patrignani A."/>
            <person name="Fitzpatrick D."/>
            <person name="Nagy I."/>
            <person name="Doyle S."/>
            <person name="Anderson J.B."/>
            <person name="Grigoriev I.V."/>
            <person name="Gueldener U."/>
            <person name="Muensterkoetter M."/>
            <person name="Nagy L.G."/>
        </authorList>
    </citation>
    <scope>NUCLEOTIDE SEQUENCE [LARGE SCALE GENOMIC DNA]</scope>
    <source>
        <strain evidence="3">C18/9</strain>
    </source>
</reference>
<dbReference type="SUPFAM" id="SSF51905">
    <property type="entry name" value="FAD/NAD(P)-binding domain"/>
    <property type="match status" value="1"/>
</dbReference>
<evidence type="ECO:0000313" key="2">
    <source>
        <dbReference type="EMBL" id="SJL13857.1"/>
    </source>
</evidence>
<keyword evidence="1" id="KW-0472">Membrane</keyword>
<evidence type="ECO:0008006" key="4">
    <source>
        <dbReference type="Google" id="ProtNLM"/>
    </source>
</evidence>
<feature type="transmembrane region" description="Helical" evidence="1">
    <location>
        <begin position="112"/>
        <end position="131"/>
    </location>
</feature>
<feature type="transmembrane region" description="Helical" evidence="1">
    <location>
        <begin position="6"/>
        <end position="23"/>
    </location>
</feature>
<evidence type="ECO:0000313" key="3">
    <source>
        <dbReference type="Proteomes" id="UP000219338"/>
    </source>
</evidence>
<dbReference type="Proteomes" id="UP000219338">
    <property type="component" value="Unassembled WGS sequence"/>
</dbReference>
<gene>
    <name evidence="2" type="ORF">ARMOST_17306</name>
</gene>
<dbReference type="EMBL" id="FUEG01000021">
    <property type="protein sequence ID" value="SJL13857.1"/>
    <property type="molecule type" value="Genomic_DNA"/>
</dbReference>
<protein>
    <recommendedName>
        <fullName evidence="4">FAD dependent oxidoreductase domain-containing protein</fullName>
    </recommendedName>
</protein>
<accession>A0A284RYQ0</accession>
<evidence type="ECO:0000256" key="1">
    <source>
        <dbReference type="SAM" id="Phobius"/>
    </source>
</evidence>
<keyword evidence="1" id="KW-1133">Transmembrane helix</keyword>
<dbReference type="AlphaFoldDB" id="A0A284RYQ0"/>
<keyword evidence="3" id="KW-1185">Reference proteome</keyword>
<dbReference type="OMA" id="IEPIWST"/>
<dbReference type="InterPro" id="IPR036188">
    <property type="entry name" value="FAD/NAD-bd_sf"/>
</dbReference>